<gene>
    <name evidence="2" type="ORF">DB88DRAFT_148810</name>
</gene>
<protein>
    <submittedName>
        <fullName evidence="2">Uncharacterized protein</fullName>
    </submittedName>
</protein>
<keyword evidence="1" id="KW-0732">Signal</keyword>
<accession>A0AAD9FTL4</accession>
<proteinExistence type="predicted"/>
<dbReference type="AlphaFoldDB" id="A0AAD9FTL4"/>
<evidence type="ECO:0000256" key="1">
    <source>
        <dbReference type="SAM" id="SignalP"/>
    </source>
</evidence>
<feature type="signal peptide" evidence="1">
    <location>
        <begin position="1"/>
        <end position="19"/>
    </location>
</feature>
<reference evidence="2" key="1">
    <citation type="submission" date="2023-02" db="EMBL/GenBank/DDBJ databases">
        <title>Identification and recombinant expression of a fungal hydrolase from Papiliotrema laurentii that hydrolyzes apple cutin and clears colloidal polyester polyurethane.</title>
        <authorList>
            <consortium name="DOE Joint Genome Institute"/>
            <person name="Roman V.A."/>
            <person name="Bojanowski C."/>
            <person name="Crable B.R."/>
            <person name="Wagner D.N."/>
            <person name="Hung C.S."/>
            <person name="Nadeau L.J."/>
            <person name="Schratz L."/>
            <person name="Haridas S."/>
            <person name="Pangilinan J."/>
            <person name="Lipzen A."/>
            <person name="Na H."/>
            <person name="Yan M."/>
            <person name="Ng V."/>
            <person name="Grigoriev I.V."/>
            <person name="Spatafora J.W."/>
            <person name="Barlow D."/>
            <person name="Biffinger J."/>
            <person name="Kelley-Loughnane N."/>
            <person name="Varaljay V.A."/>
            <person name="Crookes-Goodson W.J."/>
        </authorList>
    </citation>
    <scope>NUCLEOTIDE SEQUENCE</scope>
    <source>
        <strain evidence="2">5307AH</strain>
    </source>
</reference>
<feature type="chain" id="PRO_5042067334" evidence="1">
    <location>
        <begin position="20"/>
        <end position="205"/>
    </location>
</feature>
<name>A0AAD9FTL4_PAPLA</name>
<keyword evidence="3" id="KW-1185">Reference proteome</keyword>
<sequence>MRFFFTLSLFASLSASTLARPVEHMEYTRQSTSDVITSALPVASTFENDLGKITSRVVSDPLLALSPYVDTGKSGTYNVPKELEDAVASAVSGLQSLPSLPTASNPTQEILDDYGPLVVVVARTLEYSLIDLKLLTSDTLGPFIPGYTKFVNGLDDTLYKYTKALNSEFKGFSGALATRVGADTPLGKAIQSLGGQTFAIVFDHI</sequence>
<dbReference type="Proteomes" id="UP001182556">
    <property type="component" value="Unassembled WGS sequence"/>
</dbReference>
<evidence type="ECO:0000313" key="3">
    <source>
        <dbReference type="Proteomes" id="UP001182556"/>
    </source>
</evidence>
<organism evidence="2 3">
    <name type="scientific">Papiliotrema laurentii</name>
    <name type="common">Cryptococcus laurentii</name>
    <dbReference type="NCBI Taxonomy" id="5418"/>
    <lineage>
        <taxon>Eukaryota</taxon>
        <taxon>Fungi</taxon>
        <taxon>Dikarya</taxon>
        <taxon>Basidiomycota</taxon>
        <taxon>Agaricomycotina</taxon>
        <taxon>Tremellomycetes</taxon>
        <taxon>Tremellales</taxon>
        <taxon>Rhynchogastremaceae</taxon>
        <taxon>Papiliotrema</taxon>
    </lineage>
</organism>
<dbReference type="EMBL" id="JAODAN010000002">
    <property type="protein sequence ID" value="KAK1926086.1"/>
    <property type="molecule type" value="Genomic_DNA"/>
</dbReference>
<comment type="caution">
    <text evidence="2">The sequence shown here is derived from an EMBL/GenBank/DDBJ whole genome shotgun (WGS) entry which is preliminary data.</text>
</comment>
<evidence type="ECO:0000313" key="2">
    <source>
        <dbReference type="EMBL" id="KAK1926086.1"/>
    </source>
</evidence>